<dbReference type="EMBL" id="FN430349">
    <property type="protein sequence ID" value="CAZ85374.1"/>
    <property type="molecule type" value="Genomic_DNA"/>
</dbReference>
<dbReference type="AlphaFoldDB" id="D5GLI1"/>
<dbReference type="KEGG" id="tml:GSTUM_00010217001"/>
<feature type="compositionally biased region" description="Polar residues" evidence="1">
    <location>
        <begin position="163"/>
        <end position="174"/>
    </location>
</feature>
<feature type="region of interest" description="Disordered" evidence="1">
    <location>
        <begin position="74"/>
        <end position="96"/>
    </location>
</feature>
<dbReference type="InParanoid" id="D5GLI1"/>
<dbReference type="eggNOG" id="KOG0929">
    <property type="taxonomic scope" value="Eukaryota"/>
</dbReference>
<dbReference type="GeneID" id="9186118"/>
<evidence type="ECO:0000313" key="3">
    <source>
        <dbReference type="Proteomes" id="UP000006911"/>
    </source>
</evidence>
<protein>
    <submittedName>
        <fullName evidence="2">(Perigord truffle) hypothetical protein</fullName>
    </submittedName>
</protein>
<accession>D5GLI1</accession>
<dbReference type="HOGENOM" id="CLU_809394_0_0_1"/>
<feature type="compositionally biased region" description="Low complexity" evidence="1">
    <location>
        <begin position="217"/>
        <end position="244"/>
    </location>
</feature>
<reference evidence="2 3" key="1">
    <citation type="journal article" date="2010" name="Nature">
        <title>Perigord black truffle genome uncovers evolutionary origins and mechanisms of symbiosis.</title>
        <authorList>
            <person name="Martin F."/>
            <person name="Kohler A."/>
            <person name="Murat C."/>
            <person name="Balestrini R."/>
            <person name="Coutinho P.M."/>
            <person name="Jaillon O."/>
            <person name="Montanini B."/>
            <person name="Morin E."/>
            <person name="Noel B."/>
            <person name="Percudani R."/>
            <person name="Porcel B."/>
            <person name="Rubini A."/>
            <person name="Amicucci A."/>
            <person name="Amselem J."/>
            <person name="Anthouard V."/>
            <person name="Arcioni S."/>
            <person name="Artiguenave F."/>
            <person name="Aury J.M."/>
            <person name="Ballario P."/>
            <person name="Bolchi A."/>
            <person name="Brenna A."/>
            <person name="Brun A."/>
            <person name="Buee M."/>
            <person name="Cantarel B."/>
            <person name="Chevalier G."/>
            <person name="Couloux A."/>
            <person name="Da Silva C."/>
            <person name="Denoeud F."/>
            <person name="Duplessis S."/>
            <person name="Ghignone S."/>
            <person name="Hilselberger B."/>
            <person name="Iotti M."/>
            <person name="Marcais B."/>
            <person name="Mello A."/>
            <person name="Miranda M."/>
            <person name="Pacioni G."/>
            <person name="Quesneville H."/>
            <person name="Riccioni C."/>
            <person name="Ruotolo R."/>
            <person name="Splivallo R."/>
            <person name="Stocchi V."/>
            <person name="Tisserant E."/>
            <person name="Viscomi A.R."/>
            <person name="Zambonelli A."/>
            <person name="Zampieri E."/>
            <person name="Henrissat B."/>
            <person name="Lebrun M.H."/>
            <person name="Paolocci F."/>
            <person name="Bonfante P."/>
            <person name="Ottonello S."/>
            <person name="Wincker P."/>
        </authorList>
    </citation>
    <scope>NUCLEOTIDE SEQUENCE [LARGE SCALE GENOMIC DNA]</scope>
    <source>
        <strain evidence="2 3">Mel28</strain>
    </source>
</reference>
<evidence type="ECO:0000256" key="1">
    <source>
        <dbReference type="SAM" id="MobiDB-lite"/>
    </source>
</evidence>
<feature type="compositionally biased region" description="Basic and acidic residues" evidence="1">
    <location>
        <begin position="8"/>
        <end position="24"/>
    </location>
</feature>
<gene>
    <name evidence="2" type="ORF">GSTUM_00010217001</name>
</gene>
<evidence type="ECO:0000313" key="2">
    <source>
        <dbReference type="EMBL" id="CAZ85374.1"/>
    </source>
</evidence>
<dbReference type="STRING" id="656061.D5GLI1"/>
<organism evidence="2 3">
    <name type="scientific">Tuber melanosporum (strain Mel28)</name>
    <name type="common">Perigord black truffle</name>
    <dbReference type="NCBI Taxonomy" id="656061"/>
    <lineage>
        <taxon>Eukaryota</taxon>
        <taxon>Fungi</taxon>
        <taxon>Dikarya</taxon>
        <taxon>Ascomycota</taxon>
        <taxon>Pezizomycotina</taxon>
        <taxon>Pezizomycetes</taxon>
        <taxon>Pezizales</taxon>
        <taxon>Tuberaceae</taxon>
        <taxon>Tuber</taxon>
    </lineage>
</organism>
<proteinExistence type="predicted"/>
<keyword evidence="3" id="KW-1185">Reference proteome</keyword>
<sequence length="343" mass="37606">MFKRHQGRRSETDLRLRRSLDVTRKTAHARSSEQINRRPSSPLVLEPVPNIPSGLVSKSGPRFSMLRFRHASDSAIGGKAPAETPPPLPTTNKTPVTPAIITTAPTVDFGNPAPPKRSGTIRLWRQKSSEKQPASGATVPAPSAEKPPRRSSFSTRRRRKEGSNSVSGANSSMRVSRVTFDEPGRPPTGTTPNSSAFDLPPYGDQNSSLPIPAPRLSDSSRSTASSGEHYVTTTTTQTTTTTTTFFRLPRRKKKETSLFPLPIRVPPSEGRPSISESELTPQGRKSISSSSKITPQGLPFETSQVARWREYWHVYDAGRIGHCWTGGSDSSFQLDSFHPFHSL</sequence>
<feature type="region of interest" description="Disordered" evidence="1">
    <location>
        <begin position="125"/>
        <end position="296"/>
    </location>
</feature>
<dbReference type="RefSeq" id="XP_002841183.1">
    <property type="nucleotide sequence ID" value="XM_002841137.1"/>
</dbReference>
<feature type="compositionally biased region" description="Polar residues" evidence="1">
    <location>
        <begin position="274"/>
        <end position="294"/>
    </location>
</feature>
<name>D5GLI1_TUBMM</name>
<dbReference type="Proteomes" id="UP000006911">
    <property type="component" value="Unassembled WGS sequence"/>
</dbReference>
<feature type="region of interest" description="Disordered" evidence="1">
    <location>
        <begin position="1"/>
        <end position="46"/>
    </location>
</feature>